<evidence type="ECO:0000256" key="3">
    <source>
        <dbReference type="ARBA" id="ARBA00022964"/>
    </source>
</evidence>
<dbReference type="GO" id="GO:0005506">
    <property type="term" value="F:iron ion binding"/>
    <property type="evidence" value="ECO:0007669"/>
    <property type="project" value="InterPro"/>
</dbReference>
<dbReference type="PANTHER" id="PTHR10869:SF241">
    <property type="entry name" value="FE2OG DIOXYGENASE DOMAIN-CONTAINING PROTEIN"/>
    <property type="match status" value="1"/>
</dbReference>
<keyword evidence="2" id="KW-0479">Metal-binding</keyword>
<keyword evidence="5" id="KW-0408">Iron</keyword>
<dbReference type="GO" id="GO:0005783">
    <property type="term" value="C:endoplasmic reticulum"/>
    <property type="evidence" value="ECO:0007669"/>
    <property type="project" value="TreeGrafter"/>
</dbReference>
<evidence type="ECO:0000313" key="8">
    <source>
        <dbReference type="Proteomes" id="UP001138500"/>
    </source>
</evidence>
<dbReference type="Gene3D" id="2.60.120.620">
    <property type="entry name" value="q2cbj1_9rhob like domain"/>
    <property type="match status" value="1"/>
</dbReference>
<keyword evidence="3" id="KW-0223">Dioxygenase</keyword>
<comment type="cofactor">
    <cofactor evidence="1">
        <name>L-ascorbate</name>
        <dbReference type="ChEBI" id="CHEBI:38290"/>
    </cofactor>
</comment>
<dbReference type="Pfam" id="PF13640">
    <property type="entry name" value="2OG-FeII_Oxy_3"/>
    <property type="match status" value="1"/>
</dbReference>
<evidence type="ECO:0000259" key="6">
    <source>
        <dbReference type="SMART" id="SM00702"/>
    </source>
</evidence>
<accession>A0A9W7SI03</accession>
<dbReference type="GO" id="GO:0031418">
    <property type="term" value="F:L-ascorbic acid binding"/>
    <property type="evidence" value="ECO:0007669"/>
    <property type="project" value="InterPro"/>
</dbReference>
<dbReference type="AlphaFoldDB" id="A0A9W7SI03"/>
<keyword evidence="4" id="KW-0560">Oxidoreductase</keyword>
<reference evidence="7 8" key="1">
    <citation type="journal article" date="2018" name="IMA Fungus">
        <title>IMA Genome-F 10: Nine draft genome sequences of Claviceps purpurea s.lat., including C. arundinis, C. humidiphila, and C. cf. spartinae, pseudomolecules for the pitch canker pathogen Fusarium circinatum, draft genome of Davidsoniella eucalypti, Grosmannia galeiformis, Quambalaria eucalypti, and Teratosphaeria destructans.</title>
        <authorList>
            <person name="Wingfield B.D."/>
            <person name="Liu M."/>
            <person name="Nguyen H.D."/>
            <person name="Lane F.A."/>
            <person name="Morgan S.W."/>
            <person name="De Vos L."/>
            <person name="Wilken P.M."/>
            <person name="Duong T.A."/>
            <person name="Aylward J."/>
            <person name="Coetzee M.P."/>
            <person name="Dadej K."/>
            <person name="De Beer Z.W."/>
            <person name="Findlay W."/>
            <person name="Havenga M."/>
            <person name="Kolarik M."/>
            <person name="Menzies J.G."/>
            <person name="Naidoo K."/>
            <person name="Pochopski O."/>
            <person name="Shoukouhi P."/>
            <person name="Santana Q.C."/>
            <person name="Seifert K.A."/>
            <person name="Soal N."/>
            <person name="Steenkamp E.T."/>
            <person name="Tatham C.T."/>
            <person name="van der Nest M.A."/>
            <person name="Wingfield M.J."/>
        </authorList>
    </citation>
    <scope>NUCLEOTIDE SEQUENCE [LARGE SCALE GENOMIC DNA]</scope>
    <source>
        <strain evidence="7">CMW44962</strain>
    </source>
</reference>
<name>A0A9W7SI03_9PEZI</name>
<feature type="domain" description="Prolyl 4-hydroxylase alpha subunit" evidence="6">
    <location>
        <begin position="40"/>
        <end position="256"/>
    </location>
</feature>
<evidence type="ECO:0000256" key="4">
    <source>
        <dbReference type="ARBA" id="ARBA00023002"/>
    </source>
</evidence>
<dbReference type="EMBL" id="RIBY02002578">
    <property type="protein sequence ID" value="KAH9809197.1"/>
    <property type="molecule type" value="Genomic_DNA"/>
</dbReference>
<sequence length="301" mass="34366">MAPMTQDQHLPNDFLANSAPNIKVSRVNWIKVGLPEYNGSYAVVLDNVMTKEECDTLRTVAEFTARDGEWDRAMVNMGQGREHLMTEQRNCGRIIYDSQDAATRIWKRIEHLPEVQEIVSLENVPNIFGNGAANRGEVWRLTRPNERLRFLKYIGGEYFRPHCDGAYMTPDRAERSFFTLHLYLNDGAELSQLNSPIACTAGCVGGATTFHSKDMKYRFDVLPRTGRVLLFQHRSLVHSGDDVANGVKYTVRTDLMFALEERRVEGLGFLRKARSTRRRDGDLRREHKGSRIGGLLRSFRG</sequence>
<reference evidence="7 8" key="2">
    <citation type="journal article" date="2021" name="Curr. Genet.">
        <title>Genetic response to nitrogen starvation in the aggressive Eucalyptus foliar pathogen Teratosphaeria destructans.</title>
        <authorList>
            <person name="Havenga M."/>
            <person name="Wingfield B.D."/>
            <person name="Wingfield M.J."/>
            <person name="Dreyer L.L."/>
            <person name="Roets F."/>
            <person name="Aylward J."/>
        </authorList>
    </citation>
    <scope>NUCLEOTIDE SEQUENCE [LARGE SCALE GENOMIC DNA]</scope>
    <source>
        <strain evidence="7">CMW44962</strain>
    </source>
</reference>
<dbReference type="GO" id="GO:0004656">
    <property type="term" value="F:procollagen-proline 4-dioxygenase activity"/>
    <property type="evidence" value="ECO:0007669"/>
    <property type="project" value="TreeGrafter"/>
</dbReference>
<protein>
    <submittedName>
        <fullName evidence="7">Oxidoreductase domain-containing protein</fullName>
    </submittedName>
</protein>
<evidence type="ECO:0000256" key="1">
    <source>
        <dbReference type="ARBA" id="ARBA00001961"/>
    </source>
</evidence>
<dbReference type="InterPro" id="IPR045054">
    <property type="entry name" value="P4HA-like"/>
</dbReference>
<dbReference type="InterPro" id="IPR006620">
    <property type="entry name" value="Pro_4_hyd_alph"/>
</dbReference>
<proteinExistence type="predicted"/>
<dbReference type="PANTHER" id="PTHR10869">
    <property type="entry name" value="PROLYL 4-HYDROXYLASE ALPHA SUBUNIT"/>
    <property type="match status" value="1"/>
</dbReference>
<dbReference type="Proteomes" id="UP001138500">
    <property type="component" value="Unassembled WGS sequence"/>
</dbReference>
<dbReference type="SMART" id="SM00702">
    <property type="entry name" value="P4Hc"/>
    <property type="match status" value="1"/>
</dbReference>
<dbReference type="OrthoDB" id="69177at2759"/>
<organism evidence="7 8">
    <name type="scientific">Teratosphaeria destructans</name>
    <dbReference type="NCBI Taxonomy" id="418781"/>
    <lineage>
        <taxon>Eukaryota</taxon>
        <taxon>Fungi</taxon>
        <taxon>Dikarya</taxon>
        <taxon>Ascomycota</taxon>
        <taxon>Pezizomycotina</taxon>
        <taxon>Dothideomycetes</taxon>
        <taxon>Dothideomycetidae</taxon>
        <taxon>Mycosphaerellales</taxon>
        <taxon>Teratosphaeriaceae</taxon>
        <taxon>Teratosphaeria</taxon>
    </lineage>
</organism>
<gene>
    <name evidence="7" type="ORF">Tdes44962_MAKER06225</name>
</gene>
<keyword evidence="8" id="KW-1185">Reference proteome</keyword>
<comment type="caution">
    <text evidence="7">The sequence shown here is derived from an EMBL/GenBank/DDBJ whole genome shotgun (WGS) entry which is preliminary data.</text>
</comment>
<evidence type="ECO:0000256" key="2">
    <source>
        <dbReference type="ARBA" id="ARBA00022723"/>
    </source>
</evidence>
<dbReference type="InterPro" id="IPR044862">
    <property type="entry name" value="Pro_4_hyd_alph_FE2OG_OXY"/>
</dbReference>
<evidence type="ECO:0000256" key="5">
    <source>
        <dbReference type="ARBA" id="ARBA00023004"/>
    </source>
</evidence>
<evidence type="ECO:0000313" key="7">
    <source>
        <dbReference type="EMBL" id="KAH9809197.1"/>
    </source>
</evidence>